<dbReference type="PIRSF" id="PIRSF037903">
    <property type="entry name" value="Subtilisin_rel_GFO_2223"/>
    <property type="match status" value="1"/>
</dbReference>
<dbReference type="GO" id="GO:0006508">
    <property type="term" value="P:proteolysis"/>
    <property type="evidence" value="ECO:0007669"/>
    <property type="project" value="UniProtKB-KW"/>
</dbReference>
<dbReference type="GO" id="GO:0004252">
    <property type="term" value="F:serine-type endopeptidase activity"/>
    <property type="evidence" value="ECO:0007669"/>
    <property type="project" value="UniProtKB-UniRule"/>
</dbReference>
<feature type="chain" id="PRO_5017079001" evidence="8">
    <location>
        <begin position="19"/>
        <end position="537"/>
    </location>
</feature>
<accession>A0A345HDA8</accession>
<dbReference type="PROSITE" id="PS00136">
    <property type="entry name" value="SUBTILASE_ASP"/>
    <property type="match status" value="1"/>
</dbReference>
<dbReference type="PROSITE" id="PS00138">
    <property type="entry name" value="SUBTILASE_SER"/>
    <property type="match status" value="1"/>
</dbReference>
<protein>
    <submittedName>
        <fullName evidence="11">T9SS C-terminal target domain-containing protein</fullName>
    </submittedName>
</protein>
<keyword evidence="2 6" id="KW-0645">Protease</keyword>
<dbReference type="KEGG" id="fat:DVK85_10115"/>
<feature type="active site" description="Charge relay system" evidence="6">
    <location>
        <position position="395"/>
    </location>
</feature>
<dbReference type="InterPro" id="IPR023827">
    <property type="entry name" value="Peptidase_S8_Asp-AS"/>
</dbReference>
<dbReference type="InterPro" id="IPR023828">
    <property type="entry name" value="Peptidase_S8_Ser-AS"/>
</dbReference>
<reference evidence="11 12" key="1">
    <citation type="submission" date="2018-07" db="EMBL/GenBank/DDBJ databases">
        <title>Complete genome sequence of Flavobacterium arcticum type strain SM1502T.</title>
        <authorList>
            <person name="Li Y."/>
            <person name="Li D.-D."/>
        </authorList>
    </citation>
    <scope>NUCLEOTIDE SEQUENCE [LARGE SCALE GENOMIC DNA]</scope>
    <source>
        <strain evidence="11 12">SM1502</strain>
    </source>
</reference>
<evidence type="ECO:0000256" key="6">
    <source>
        <dbReference type="PROSITE-ProRule" id="PRU01240"/>
    </source>
</evidence>
<dbReference type="AlphaFoldDB" id="A0A345HDA8"/>
<evidence type="ECO:0000259" key="10">
    <source>
        <dbReference type="Pfam" id="PF18962"/>
    </source>
</evidence>
<dbReference type="PROSITE" id="PS51892">
    <property type="entry name" value="SUBTILASE"/>
    <property type="match status" value="1"/>
</dbReference>
<name>A0A345HDA8_9FLAO</name>
<dbReference type="InterPro" id="IPR017317">
    <property type="entry name" value="Pept_S8_subtilisin_bacteroid-2"/>
</dbReference>
<evidence type="ECO:0000259" key="9">
    <source>
        <dbReference type="Pfam" id="PF00082"/>
    </source>
</evidence>
<keyword evidence="5 6" id="KW-0720">Serine protease</keyword>
<feature type="domain" description="Peptidase S8/S53" evidence="9">
    <location>
        <begin position="168"/>
        <end position="441"/>
    </location>
</feature>
<dbReference type="EMBL" id="CP031188">
    <property type="protein sequence ID" value="AXG74568.1"/>
    <property type="molecule type" value="Genomic_DNA"/>
</dbReference>
<evidence type="ECO:0000256" key="5">
    <source>
        <dbReference type="ARBA" id="ARBA00022825"/>
    </source>
</evidence>
<dbReference type="InterPro" id="IPR000209">
    <property type="entry name" value="Peptidase_S8/S53_dom"/>
</dbReference>
<dbReference type="Gene3D" id="3.40.50.200">
    <property type="entry name" value="Peptidase S8/S53 domain"/>
    <property type="match status" value="1"/>
</dbReference>
<evidence type="ECO:0000256" key="3">
    <source>
        <dbReference type="ARBA" id="ARBA00022729"/>
    </source>
</evidence>
<dbReference type="InterPro" id="IPR015500">
    <property type="entry name" value="Peptidase_S8_subtilisin-rel"/>
</dbReference>
<evidence type="ECO:0000256" key="1">
    <source>
        <dbReference type="ARBA" id="ARBA00011073"/>
    </source>
</evidence>
<dbReference type="InterPro" id="IPR036852">
    <property type="entry name" value="Peptidase_S8/S53_dom_sf"/>
</dbReference>
<dbReference type="CDD" id="cd07493">
    <property type="entry name" value="Peptidases_S8_9"/>
    <property type="match status" value="1"/>
</dbReference>
<dbReference type="InterPro" id="IPR050131">
    <property type="entry name" value="Peptidase_S8_subtilisin-like"/>
</dbReference>
<evidence type="ECO:0000256" key="4">
    <source>
        <dbReference type="ARBA" id="ARBA00022801"/>
    </source>
</evidence>
<evidence type="ECO:0000256" key="8">
    <source>
        <dbReference type="SAM" id="SignalP"/>
    </source>
</evidence>
<feature type="active site" description="Charge relay system" evidence="6">
    <location>
        <position position="217"/>
    </location>
</feature>
<dbReference type="PRINTS" id="PR00723">
    <property type="entry name" value="SUBTILISIN"/>
</dbReference>
<dbReference type="PANTHER" id="PTHR43806:SF67">
    <property type="entry name" value="EGF-LIKE DOMAIN-CONTAINING PROTEIN"/>
    <property type="match status" value="1"/>
</dbReference>
<organism evidence="11 12">
    <name type="scientific">Flavobacterium arcticum</name>
    <dbReference type="NCBI Taxonomy" id="1784713"/>
    <lineage>
        <taxon>Bacteria</taxon>
        <taxon>Pseudomonadati</taxon>
        <taxon>Bacteroidota</taxon>
        <taxon>Flavobacteriia</taxon>
        <taxon>Flavobacteriales</taxon>
        <taxon>Flavobacteriaceae</taxon>
        <taxon>Flavobacterium</taxon>
    </lineage>
</organism>
<evidence type="ECO:0000256" key="7">
    <source>
        <dbReference type="RuleBase" id="RU003355"/>
    </source>
</evidence>
<dbReference type="PANTHER" id="PTHR43806">
    <property type="entry name" value="PEPTIDASE S8"/>
    <property type="match status" value="1"/>
</dbReference>
<dbReference type="Pfam" id="PF00082">
    <property type="entry name" value="Peptidase_S8"/>
    <property type="match status" value="1"/>
</dbReference>
<feature type="domain" description="Secretion system C-terminal sorting" evidence="10">
    <location>
        <begin position="465"/>
        <end position="535"/>
    </location>
</feature>
<dbReference type="Pfam" id="PF18962">
    <property type="entry name" value="Por_Secre_tail"/>
    <property type="match status" value="1"/>
</dbReference>
<feature type="active site" description="Charge relay system" evidence="6">
    <location>
        <position position="177"/>
    </location>
</feature>
<evidence type="ECO:0000313" key="11">
    <source>
        <dbReference type="EMBL" id="AXG74568.1"/>
    </source>
</evidence>
<dbReference type="OrthoDB" id="1407599at2"/>
<keyword evidence="4 6" id="KW-0378">Hydrolase</keyword>
<dbReference type="NCBIfam" id="TIGR04183">
    <property type="entry name" value="Por_Secre_tail"/>
    <property type="match status" value="1"/>
</dbReference>
<keyword evidence="12" id="KW-1185">Reference proteome</keyword>
<dbReference type="InterPro" id="IPR026444">
    <property type="entry name" value="Secre_tail"/>
</dbReference>
<proteinExistence type="inferred from homology"/>
<evidence type="ECO:0000256" key="2">
    <source>
        <dbReference type="ARBA" id="ARBA00022670"/>
    </source>
</evidence>
<feature type="signal peptide" evidence="8">
    <location>
        <begin position="1"/>
        <end position="18"/>
    </location>
</feature>
<evidence type="ECO:0000313" key="12">
    <source>
        <dbReference type="Proteomes" id="UP000253951"/>
    </source>
</evidence>
<dbReference type="Proteomes" id="UP000253951">
    <property type="component" value="Chromosome"/>
</dbReference>
<gene>
    <name evidence="11" type="ORF">DVK85_10115</name>
</gene>
<keyword evidence="3 8" id="KW-0732">Signal</keyword>
<comment type="similarity">
    <text evidence="1 6 7">Belongs to the peptidase S8 family.</text>
</comment>
<dbReference type="SUPFAM" id="SSF52743">
    <property type="entry name" value="Subtilisin-like"/>
    <property type="match status" value="1"/>
</dbReference>
<dbReference type="RefSeq" id="WP_114678326.1">
    <property type="nucleotide sequence ID" value="NZ_CP031188.1"/>
</dbReference>
<sequence>MKNIFLFLAFISSNMILAQEDAWVYFTDKPDTEYYLANPLEMLSQKALDRRTNQGIVLDEIDIPLHQPYITAITEAEGITVMAKSKWLNALHIRGTEEDINVLINLEFVDYIDFANKLLNTSGRILQPTQTSTVNKTLETLANFEYGISSNQITMLNGDQLHQQDFTGTGITIAVLDAGFPGVDTAQPFQRLFDNNLILGTYDFVTDSENVYTANSHGTIVLSAIGGYTEGELVGTAPDAFYYLFRTEDATSENPVEESYWVEAAEAADSLGVDVINTSLGYFLYDNPNYSYTYEDIDGQTSFISRGSDIAFSRGMICVTSGGNSGNSANPNIGVPADAFNVLTVGAVDENEEYGSFSSIGPTYDMRVKPDVMARGVNTISSDTSGNIVGISGTSLSSPVMTGMVACLWQALPEMTNAEIVQLIKESSDRYNEPNVQYGYGIPDFAFALSTALSVNDIDTIRFTVYPNPTDNNINVTAIEDGRTAKLSIFNNLGQLVLQDNLSVNNSSIYLGNLSSGLYSYQIKSGDKIQSGKLIKK</sequence>